<dbReference type="RefSeq" id="WP_377030283.1">
    <property type="nucleotide sequence ID" value="NZ_JBHOMY010000046.1"/>
</dbReference>
<dbReference type="InterPro" id="IPR018392">
    <property type="entry name" value="LysM"/>
</dbReference>
<evidence type="ECO:0000313" key="3">
    <source>
        <dbReference type="EMBL" id="MFC1458283.1"/>
    </source>
</evidence>
<dbReference type="SUPFAM" id="SSF54106">
    <property type="entry name" value="LysM domain"/>
    <property type="match status" value="1"/>
</dbReference>
<evidence type="ECO:0000313" key="4">
    <source>
        <dbReference type="Proteomes" id="UP001593940"/>
    </source>
</evidence>
<accession>A0ABV6YAI9</accession>
<dbReference type="Pfam" id="PF01476">
    <property type="entry name" value="LysM"/>
    <property type="match status" value="1"/>
</dbReference>
<dbReference type="EMBL" id="JBHOMY010000046">
    <property type="protein sequence ID" value="MFC1458283.1"/>
    <property type="molecule type" value="Genomic_DNA"/>
</dbReference>
<feature type="compositionally biased region" description="Polar residues" evidence="1">
    <location>
        <begin position="64"/>
        <end position="79"/>
    </location>
</feature>
<dbReference type="CDD" id="cd00118">
    <property type="entry name" value="LysM"/>
    <property type="match status" value="1"/>
</dbReference>
<feature type="region of interest" description="Disordered" evidence="1">
    <location>
        <begin position="59"/>
        <end position="81"/>
    </location>
</feature>
<gene>
    <name evidence="3" type="ORF">ACETIH_16580</name>
</gene>
<dbReference type="PROSITE" id="PS51782">
    <property type="entry name" value="LYSM"/>
    <property type="match status" value="1"/>
</dbReference>
<organism evidence="3 4">
    <name type="scientific">Microvirga arabica</name>
    <dbReference type="NCBI Taxonomy" id="1128671"/>
    <lineage>
        <taxon>Bacteria</taxon>
        <taxon>Pseudomonadati</taxon>
        <taxon>Pseudomonadota</taxon>
        <taxon>Alphaproteobacteria</taxon>
        <taxon>Hyphomicrobiales</taxon>
        <taxon>Methylobacteriaceae</taxon>
        <taxon>Microvirga</taxon>
    </lineage>
</organism>
<feature type="domain" description="LysM" evidence="2">
    <location>
        <begin position="21"/>
        <end position="66"/>
    </location>
</feature>
<proteinExistence type="predicted"/>
<dbReference type="InterPro" id="IPR036779">
    <property type="entry name" value="LysM_dom_sf"/>
</dbReference>
<dbReference type="SMART" id="SM00257">
    <property type="entry name" value="LysM"/>
    <property type="match status" value="1"/>
</dbReference>
<evidence type="ECO:0000256" key="1">
    <source>
        <dbReference type="SAM" id="MobiDB-lite"/>
    </source>
</evidence>
<reference evidence="3 4" key="1">
    <citation type="submission" date="2024-09" db="EMBL/GenBank/DDBJ databases">
        <title>Nodulacao em especies de Leguminosae Basais da Amazonia e Caracterizacao dos Rizobios e Bacterias Associadas aos Nodulos.</title>
        <authorList>
            <person name="Jambeiro I.C.A."/>
            <person name="Lopes I.S."/>
            <person name="Aguiar E.R.G.R."/>
            <person name="Santos A.F.J."/>
            <person name="Dos Santos J.M.F."/>
            <person name="Gross E."/>
        </authorList>
    </citation>
    <scope>NUCLEOTIDE SEQUENCE [LARGE SCALE GENOMIC DNA]</scope>
    <source>
        <strain evidence="3 4">BRUESC1165</strain>
    </source>
</reference>
<dbReference type="Gene3D" id="3.10.350.10">
    <property type="entry name" value="LysM domain"/>
    <property type="match status" value="1"/>
</dbReference>
<name>A0ABV6YAI9_9HYPH</name>
<evidence type="ECO:0000259" key="2">
    <source>
        <dbReference type="PROSITE" id="PS51782"/>
    </source>
</evidence>
<dbReference type="Proteomes" id="UP001593940">
    <property type="component" value="Unassembled WGS sequence"/>
</dbReference>
<keyword evidence="4" id="KW-1185">Reference proteome</keyword>
<comment type="caution">
    <text evidence="3">The sequence shown here is derived from an EMBL/GenBank/DDBJ whole genome shotgun (WGS) entry which is preliminary data.</text>
</comment>
<sequence length="187" mass="19670">MAGLTLMSPAVQGQTLGKCNWPMTVAPGDTLSSIARRCGSTVSALIGANPHLPDPNILPVGSKLTLTQDPKSEEGSQNEAAEDTHVIAVEPSVLTPGGRITVTASNMPPGARVWIKGGNSRSPKHHLILRGARVDGRGELSARLRLPKWLKSVGGNFTLSVEIPRAGLTLKSDPLEVDARYATGKAR</sequence>
<protein>
    <submittedName>
        <fullName evidence="3">LysM domain-containing protein</fullName>
    </submittedName>
</protein>